<dbReference type="Pfam" id="PF00313">
    <property type="entry name" value="CSD"/>
    <property type="match status" value="1"/>
</dbReference>
<dbReference type="Proteomes" id="UP000183508">
    <property type="component" value="Unassembled WGS sequence"/>
</dbReference>
<dbReference type="EMBL" id="FPBV01000012">
    <property type="protein sequence ID" value="SFU90246.1"/>
    <property type="molecule type" value="Genomic_DNA"/>
</dbReference>
<dbReference type="InterPro" id="IPR012340">
    <property type="entry name" value="NA-bd_OB-fold"/>
</dbReference>
<dbReference type="InterPro" id="IPR002059">
    <property type="entry name" value="CSP_DNA-bd"/>
</dbReference>
<dbReference type="AlphaFoldDB" id="A0A1I7JYJ3"/>
<protein>
    <submittedName>
        <fullName evidence="2">Cold shock protein (Beta-ribbon, CspA family)</fullName>
    </submittedName>
</protein>
<accession>A0A1I7JYJ3</accession>
<evidence type="ECO:0000313" key="2">
    <source>
        <dbReference type="EMBL" id="SFU90246.1"/>
    </source>
</evidence>
<dbReference type="GO" id="GO:0003676">
    <property type="term" value="F:nucleic acid binding"/>
    <property type="evidence" value="ECO:0007669"/>
    <property type="project" value="InterPro"/>
</dbReference>
<feature type="domain" description="CSD" evidence="1">
    <location>
        <begin position="22"/>
        <end position="99"/>
    </location>
</feature>
<gene>
    <name evidence="2" type="ORF">SAMN05421543_112118</name>
</gene>
<evidence type="ECO:0000313" key="3">
    <source>
        <dbReference type="Proteomes" id="UP000183508"/>
    </source>
</evidence>
<proteinExistence type="predicted"/>
<dbReference type="CDD" id="cd04458">
    <property type="entry name" value="CSP_CDS"/>
    <property type="match status" value="1"/>
</dbReference>
<dbReference type="STRING" id="392015.SAMN05421543_112118"/>
<dbReference type="PROSITE" id="PS51857">
    <property type="entry name" value="CSD_2"/>
    <property type="match status" value="1"/>
</dbReference>
<dbReference type="SUPFAM" id="SSF50249">
    <property type="entry name" value="Nucleic acid-binding proteins"/>
    <property type="match status" value="1"/>
</dbReference>
<name>A0A1I7JYJ3_9BACL</name>
<organism evidence="2 3">
    <name type="scientific">Alicyclobacillus macrosporangiidus</name>
    <dbReference type="NCBI Taxonomy" id="392015"/>
    <lineage>
        <taxon>Bacteria</taxon>
        <taxon>Bacillati</taxon>
        <taxon>Bacillota</taxon>
        <taxon>Bacilli</taxon>
        <taxon>Bacillales</taxon>
        <taxon>Alicyclobacillaceae</taxon>
        <taxon>Alicyclobacillus</taxon>
    </lineage>
</organism>
<dbReference type="Gene3D" id="2.40.50.140">
    <property type="entry name" value="Nucleic acid-binding proteins"/>
    <property type="match status" value="1"/>
</dbReference>
<keyword evidence="3" id="KW-1185">Reference proteome</keyword>
<evidence type="ECO:0000259" key="1">
    <source>
        <dbReference type="PROSITE" id="PS51857"/>
    </source>
</evidence>
<dbReference type="PRINTS" id="PR00050">
    <property type="entry name" value="COLDSHOCK"/>
</dbReference>
<dbReference type="InterPro" id="IPR011129">
    <property type="entry name" value="CSD"/>
</dbReference>
<reference evidence="3" key="1">
    <citation type="submission" date="2016-10" db="EMBL/GenBank/DDBJ databases">
        <authorList>
            <person name="Varghese N."/>
        </authorList>
    </citation>
    <scope>NUCLEOTIDE SEQUENCE [LARGE SCALE GENOMIC DNA]</scope>
    <source>
        <strain evidence="3">DSM 17980</strain>
    </source>
</reference>
<sequence length="102" mass="11883">MTFYRFVVTPFILQGGCRTVQRREGIVKWYKEDKGYGRIMLDGQDGNHVFVHYTEIRPDTVRFPTGFRFLKEGQKVSFILVEKPHANDSQRLTATDVEILAD</sequence>
<dbReference type="SMART" id="SM00357">
    <property type="entry name" value="CSP"/>
    <property type="match status" value="1"/>
</dbReference>